<keyword evidence="3" id="KW-0677">Repeat</keyword>
<feature type="compositionally biased region" description="Acidic residues" evidence="5">
    <location>
        <begin position="74"/>
        <end position="83"/>
    </location>
</feature>
<evidence type="ECO:0000313" key="7">
    <source>
        <dbReference type="Proteomes" id="UP000289323"/>
    </source>
</evidence>
<keyword evidence="2 4" id="KW-0853">WD repeat</keyword>
<feature type="compositionally biased region" description="Acidic residues" evidence="5">
    <location>
        <begin position="510"/>
        <end position="533"/>
    </location>
</feature>
<feature type="repeat" description="WD" evidence="4">
    <location>
        <begin position="398"/>
        <end position="433"/>
    </location>
</feature>
<feature type="repeat" description="WD" evidence="4">
    <location>
        <begin position="262"/>
        <end position="304"/>
    </location>
</feature>
<dbReference type="InterPro" id="IPR001680">
    <property type="entry name" value="WD40_rpt"/>
</dbReference>
<dbReference type="Gene3D" id="2.130.10.10">
    <property type="entry name" value="YVTN repeat-like/Quinoprotein amine dehydrogenase"/>
    <property type="match status" value="2"/>
</dbReference>
<dbReference type="PROSITE" id="PS00678">
    <property type="entry name" value="WD_REPEATS_1"/>
    <property type="match status" value="2"/>
</dbReference>
<dbReference type="PROSITE" id="PS50082">
    <property type="entry name" value="WD_REPEATS_2"/>
    <property type="match status" value="2"/>
</dbReference>
<feature type="compositionally biased region" description="Acidic residues" evidence="5">
    <location>
        <begin position="44"/>
        <end position="53"/>
    </location>
</feature>
<dbReference type="SUPFAM" id="SSF50978">
    <property type="entry name" value="WD40 repeat-like"/>
    <property type="match status" value="1"/>
</dbReference>
<dbReference type="FunFam" id="2.130.10.10:FF:000457">
    <property type="entry name" value="rRNA processing protein Pwp1"/>
    <property type="match status" value="1"/>
</dbReference>
<dbReference type="PANTHER" id="PTHR14091">
    <property type="entry name" value="PERIODIC TRYPTOPHAN PROTEIN 1"/>
    <property type="match status" value="1"/>
</dbReference>
<feature type="region of interest" description="Disordered" evidence="5">
    <location>
        <begin position="44"/>
        <end position="83"/>
    </location>
</feature>
<evidence type="ECO:0000256" key="3">
    <source>
        <dbReference type="ARBA" id="ARBA00022737"/>
    </source>
</evidence>
<dbReference type="InterPro" id="IPR020472">
    <property type="entry name" value="WD40_PAC1"/>
</dbReference>
<protein>
    <submittedName>
        <fullName evidence="6">22b07225-79ab-4106-bc6f-70fb6c48c361</fullName>
    </submittedName>
</protein>
<dbReference type="GO" id="GO:0006364">
    <property type="term" value="P:rRNA processing"/>
    <property type="evidence" value="ECO:0007669"/>
    <property type="project" value="InterPro"/>
</dbReference>
<dbReference type="AlphaFoldDB" id="A0A3S5CVX2"/>
<dbReference type="PROSITE" id="PS50294">
    <property type="entry name" value="WD_REPEATS_REGION"/>
    <property type="match status" value="2"/>
</dbReference>
<dbReference type="InterPro" id="IPR044285">
    <property type="entry name" value="PWP1"/>
</dbReference>
<name>A0A3S5CVX2_9PEZI</name>
<gene>
    <name evidence="6" type="ORF">TT172_LOCUS1425</name>
</gene>
<feature type="region of interest" description="Disordered" evidence="5">
    <location>
        <begin position="479"/>
        <end position="546"/>
    </location>
</feature>
<dbReference type="InterPro" id="IPR015943">
    <property type="entry name" value="WD40/YVTN_repeat-like_dom_sf"/>
</dbReference>
<evidence type="ECO:0000313" key="6">
    <source>
        <dbReference type="EMBL" id="SPQ19006.1"/>
    </source>
</evidence>
<dbReference type="PRINTS" id="PR00320">
    <property type="entry name" value="GPROTEINBRPT"/>
</dbReference>
<dbReference type="SMART" id="SM00320">
    <property type="entry name" value="WD40"/>
    <property type="match status" value="5"/>
</dbReference>
<keyword evidence="1" id="KW-0597">Phosphoprotein</keyword>
<evidence type="ECO:0000256" key="4">
    <source>
        <dbReference type="PROSITE-ProRule" id="PRU00221"/>
    </source>
</evidence>
<dbReference type="FunFam" id="2.130.10.10:FF:001345">
    <property type="entry name" value="WD40 repeat-like protein"/>
    <property type="match status" value="1"/>
</dbReference>
<dbReference type="InterPro" id="IPR019775">
    <property type="entry name" value="WD40_repeat_CS"/>
</dbReference>
<dbReference type="EMBL" id="OUUZ01000001">
    <property type="protein sequence ID" value="SPQ19006.1"/>
    <property type="molecule type" value="Genomic_DNA"/>
</dbReference>
<reference evidence="6 7" key="1">
    <citation type="submission" date="2018-04" db="EMBL/GenBank/DDBJ databases">
        <authorList>
            <person name="Huttner S."/>
            <person name="Dainat J."/>
        </authorList>
    </citation>
    <scope>NUCLEOTIDE SEQUENCE [LARGE SCALE GENOMIC DNA]</scope>
</reference>
<proteinExistence type="predicted"/>
<sequence>MSSMITTTTWVPRGFAAPFPTKYNFDEEEFERIASLAKLQLDDAKEDLEEAQENEATPEKSSGKKEQENKPSAEDDNASDTEIDDDLKEYDLEHYDDDDEQGEGQSMAMFGNVKSLAYYESNEDDPYITLKDDVEDEEDREDLQILATDNLLLAAKVEDELAHLEVYVYEDEADNLYVHHDIMLPAIPLCVEWLDIPVSKPGVEKDAAANFVAIGTFDPDIEIWDLDTVDCMYPNAILGQGGNAEEDKKKKKKKKKSKKANDEYHVDAVLALAANRKHRNLLASASADKTVKLWDLHTAKCAKSYSYHADKICSLSWHSVESTVLLSGSYDRTAAVADMRAPGEQPMKVGVESDVENVRWDPHDPNFFYVSTERGVIHYFDVRNASKDPAASKTVWKLQAHDESVSSFDLNPVIPGFMATGSTDKTVKLWNISAEGPSLVVSRDFGVGKVFSTTFAPDKEVAFRLAVAGSKGTVSVWDTSTNPGVRKAFGQRVPTKASGDGEVEDRLVGVDDDESSSSEEEGENEEDDDEEDGAALSHDGDSMDED</sequence>
<dbReference type="PANTHER" id="PTHR14091:SF0">
    <property type="entry name" value="PERIODIC TRYPTOPHAN PROTEIN 1 HOMOLOG"/>
    <property type="match status" value="1"/>
</dbReference>
<evidence type="ECO:0000256" key="1">
    <source>
        <dbReference type="ARBA" id="ARBA00022553"/>
    </source>
</evidence>
<dbReference type="Pfam" id="PF00400">
    <property type="entry name" value="WD40"/>
    <property type="match status" value="3"/>
</dbReference>
<feature type="compositionally biased region" description="Basic residues" evidence="5">
    <location>
        <begin position="249"/>
        <end position="258"/>
    </location>
</feature>
<dbReference type="Proteomes" id="UP000289323">
    <property type="component" value="Unassembled WGS sequence"/>
</dbReference>
<dbReference type="InterPro" id="IPR036322">
    <property type="entry name" value="WD40_repeat_dom_sf"/>
</dbReference>
<evidence type="ECO:0000256" key="5">
    <source>
        <dbReference type="SAM" id="MobiDB-lite"/>
    </source>
</evidence>
<organism evidence="6 7">
    <name type="scientific">Thermothielavioides terrestris</name>
    <dbReference type="NCBI Taxonomy" id="2587410"/>
    <lineage>
        <taxon>Eukaryota</taxon>
        <taxon>Fungi</taxon>
        <taxon>Dikarya</taxon>
        <taxon>Ascomycota</taxon>
        <taxon>Pezizomycotina</taxon>
        <taxon>Sordariomycetes</taxon>
        <taxon>Sordariomycetidae</taxon>
        <taxon>Sordariales</taxon>
        <taxon>Chaetomiaceae</taxon>
        <taxon>Thermothielavioides</taxon>
    </lineage>
</organism>
<evidence type="ECO:0000256" key="2">
    <source>
        <dbReference type="ARBA" id="ARBA00022574"/>
    </source>
</evidence>
<dbReference type="GO" id="GO:0005634">
    <property type="term" value="C:nucleus"/>
    <property type="evidence" value="ECO:0007669"/>
    <property type="project" value="TreeGrafter"/>
</dbReference>
<accession>A0A3S5CVX2</accession>
<feature type="region of interest" description="Disordered" evidence="5">
    <location>
        <begin position="242"/>
        <end position="261"/>
    </location>
</feature>
<feature type="compositionally biased region" description="Basic and acidic residues" evidence="5">
    <location>
        <begin position="57"/>
        <end position="73"/>
    </location>
</feature>